<organism evidence="1 2">
    <name type="scientific">Evansella caseinilytica</name>
    <dbReference type="NCBI Taxonomy" id="1503961"/>
    <lineage>
        <taxon>Bacteria</taxon>
        <taxon>Bacillati</taxon>
        <taxon>Bacillota</taxon>
        <taxon>Bacilli</taxon>
        <taxon>Bacillales</taxon>
        <taxon>Bacillaceae</taxon>
        <taxon>Evansella</taxon>
    </lineage>
</organism>
<protein>
    <submittedName>
        <fullName evidence="1">Uncharacterized protein</fullName>
    </submittedName>
</protein>
<dbReference type="AlphaFoldDB" id="A0A1H3HRE9"/>
<accession>A0A1H3HRE9</accession>
<evidence type="ECO:0000313" key="1">
    <source>
        <dbReference type="EMBL" id="SDY17249.1"/>
    </source>
</evidence>
<evidence type="ECO:0000313" key="2">
    <source>
        <dbReference type="Proteomes" id="UP000198935"/>
    </source>
</evidence>
<dbReference type="STRING" id="1503961.SAMN05421736_101565"/>
<dbReference type="EMBL" id="FNPI01000001">
    <property type="protein sequence ID" value="SDY17249.1"/>
    <property type="molecule type" value="Genomic_DNA"/>
</dbReference>
<sequence>MSNLESLCIRVDKVYDWVTRQVNKEYNFNGVNGLADLAFTCNGTPDDNPCELLGPNEDFIVTVIPTDENGNEIPLNEIECSQVGLREDVFVPELDTELQLVRIKKQGFFVVELRIDPNFPPVCVSAPISYCIFERFLLCAPEGTVINCHVFDFDGSGAVCCANGEFIDLTLELLICQSIQVEAEVKIEVEGRLCKPREDIILPIERVCPEITFPPQCPEIFPPANH</sequence>
<keyword evidence="2" id="KW-1185">Reference proteome</keyword>
<name>A0A1H3HRE9_9BACI</name>
<gene>
    <name evidence="1" type="ORF">SAMN05421736_101565</name>
</gene>
<reference evidence="2" key="1">
    <citation type="submission" date="2016-10" db="EMBL/GenBank/DDBJ databases">
        <authorList>
            <person name="Varghese N."/>
            <person name="Submissions S."/>
        </authorList>
    </citation>
    <scope>NUCLEOTIDE SEQUENCE [LARGE SCALE GENOMIC DNA]</scope>
    <source>
        <strain evidence="2">SP</strain>
    </source>
</reference>
<dbReference type="Proteomes" id="UP000198935">
    <property type="component" value="Unassembled WGS sequence"/>
</dbReference>
<proteinExistence type="predicted"/>
<dbReference type="OrthoDB" id="2680078at2"/>